<keyword evidence="3" id="KW-1185">Reference proteome</keyword>
<evidence type="ECO:0000313" key="2">
    <source>
        <dbReference type="EMBL" id="MBB3995281.1"/>
    </source>
</evidence>
<keyword evidence="1" id="KW-0812">Transmembrane</keyword>
<organism evidence="2 3">
    <name type="scientific">Sulfitobacter undariae</name>
    <dbReference type="NCBI Taxonomy" id="1563671"/>
    <lineage>
        <taxon>Bacteria</taxon>
        <taxon>Pseudomonadati</taxon>
        <taxon>Pseudomonadota</taxon>
        <taxon>Alphaproteobacteria</taxon>
        <taxon>Rhodobacterales</taxon>
        <taxon>Roseobacteraceae</taxon>
        <taxon>Sulfitobacter</taxon>
    </lineage>
</organism>
<dbReference type="Proteomes" id="UP000530268">
    <property type="component" value="Unassembled WGS sequence"/>
</dbReference>
<sequence>MTQLRHASIAHKAATVARNAILIIAILCVTWAGHSTANDMADASDLPKGH</sequence>
<comment type="caution">
    <text evidence="2">The sequence shown here is derived from an EMBL/GenBank/DDBJ whole genome shotgun (WGS) entry which is preliminary data.</text>
</comment>
<dbReference type="EMBL" id="JACIEI010000013">
    <property type="protein sequence ID" value="MBB3995281.1"/>
    <property type="molecule type" value="Genomic_DNA"/>
</dbReference>
<feature type="transmembrane region" description="Helical" evidence="1">
    <location>
        <begin position="20"/>
        <end position="37"/>
    </location>
</feature>
<reference evidence="2 3" key="1">
    <citation type="submission" date="2020-08" db="EMBL/GenBank/DDBJ databases">
        <title>Genomic Encyclopedia of Type Strains, Phase IV (KMG-IV): sequencing the most valuable type-strain genomes for metagenomic binning, comparative biology and taxonomic classification.</title>
        <authorList>
            <person name="Goeker M."/>
        </authorList>
    </citation>
    <scope>NUCLEOTIDE SEQUENCE [LARGE SCALE GENOMIC DNA]</scope>
    <source>
        <strain evidence="2 3">DSM 102234</strain>
    </source>
</reference>
<name>A0A7W6H0U1_9RHOB</name>
<evidence type="ECO:0000313" key="3">
    <source>
        <dbReference type="Proteomes" id="UP000530268"/>
    </source>
</evidence>
<accession>A0A7W6H0U1</accession>
<dbReference type="RefSeq" id="WP_184567069.1">
    <property type="nucleotide sequence ID" value="NZ_JACIEI010000013.1"/>
</dbReference>
<dbReference type="AlphaFoldDB" id="A0A7W6H0U1"/>
<evidence type="ECO:0000256" key="1">
    <source>
        <dbReference type="SAM" id="Phobius"/>
    </source>
</evidence>
<keyword evidence="1" id="KW-1133">Transmembrane helix</keyword>
<gene>
    <name evidence="2" type="ORF">GGR95_002936</name>
</gene>
<proteinExistence type="predicted"/>
<protein>
    <submittedName>
        <fullName evidence="2">Uncharacterized protein</fullName>
    </submittedName>
</protein>
<keyword evidence="1" id="KW-0472">Membrane</keyword>